<evidence type="ECO:0000256" key="2">
    <source>
        <dbReference type="ARBA" id="ARBA00022723"/>
    </source>
</evidence>
<keyword evidence="5 6" id="KW-0378">Hydrolase</keyword>
<dbReference type="GO" id="GO:0009166">
    <property type="term" value="P:nucleotide catabolic process"/>
    <property type="evidence" value="ECO:0007669"/>
    <property type="project" value="InterPro"/>
</dbReference>
<dbReference type="PRINTS" id="PR01607">
    <property type="entry name" value="APYRASEFAMLY"/>
</dbReference>
<dbReference type="InterPro" id="IPR006179">
    <property type="entry name" value="5_nucleotidase/apyrase"/>
</dbReference>
<evidence type="ECO:0000259" key="7">
    <source>
        <dbReference type="Pfam" id="PF00149"/>
    </source>
</evidence>
<dbReference type="PROSITE" id="PS00785">
    <property type="entry name" value="5_NUCLEOTIDASE_1"/>
    <property type="match status" value="1"/>
</dbReference>
<dbReference type="PANTHER" id="PTHR11575">
    <property type="entry name" value="5'-NUCLEOTIDASE-RELATED"/>
    <property type="match status" value="1"/>
</dbReference>
<dbReference type="AlphaFoldDB" id="A0A1H2R3Y7"/>
<dbReference type="Gene3D" id="3.90.780.10">
    <property type="entry name" value="5'-Nucleotidase, C-terminal domain"/>
    <property type="match status" value="1"/>
</dbReference>
<dbReference type="Pfam" id="PF02872">
    <property type="entry name" value="5_nucleotid_C"/>
    <property type="match status" value="1"/>
</dbReference>
<dbReference type="PROSITE" id="PS00786">
    <property type="entry name" value="5_NUCLEOTIDASE_2"/>
    <property type="match status" value="1"/>
</dbReference>
<dbReference type="GO" id="GO:0046872">
    <property type="term" value="F:metal ion binding"/>
    <property type="evidence" value="ECO:0007669"/>
    <property type="project" value="UniProtKB-KW"/>
</dbReference>
<evidence type="ECO:0000259" key="8">
    <source>
        <dbReference type="Pfam" id="PF02872"/>
    </source>
</evidence>
<keyword evidence="2" id="KW-0479">Metal-binding</keyword>
<comment type="similarity">
    <text evidence="1 6">Belongs to the 5'-nucleotidase family.</text>
</comment>
<dbReference type="InterPro" id="IPR004843">
    <property type="entry name" value="Calcineurin-like_PHP"/>
</dbReference>
<dbReference type="SUPFAM" id="SSF56300">
    <property type="entry name" value="Metallo-dependent phosphatases"/>
    <property type="match status" value="1"/>
</dbReference>
<sequence>MRLSLLASTAIAALSAGAAFADTTLHVLHINDFHSRIEPINAFNSTCSAEDDAAGECFGGTARLFTLINDLRDTLSAEGHPVVVLDAGDSSQGSLFYTTYGGQAEADFMERIGFDAMAVGNHEFDLGPEGLAVFLDTVSFPILSSNLDVSASNILADRVMPYTIIERGGLKIGIVSALATDTPETASPGPSVVFEDEVAALRRVVAELQEQDVAPIIALTHVGMNRDLDIAAQVPGLTAVVGGHSHTYMSASDPDRDAAYPTWVGAEDGGLVPVVQAYSYGKYVGHLILELDDAGQLIHASGDTIVVDGSITPNAEIVAEVDALAGPIEELKSQIVAESAGPIEGDRTVCRAQECQMGNLVADAMLARVADQGITIAIQNGGGLRASISEGQVTMGDVLSVLPFQNTLSTFQVTGDVIIDALENGASRLEDGAGRFAQVAGLKYTLTAANEPGNRISDVMVMQGGDWAPIEAETLYGVVSNDYVRQGGDGYSMFGTEAVNAYDFGPDLADVLAEYMIENAPYQPYLDGRITVN</sequence>
<evidence type="ECO:0000313" key="9">
    <source>
        <dbReference type="EMBL" id="SDW13604.1"/>
    </source>
</evidence>
<evidence type="ECO:0000256" key="4">
    <source>
        <dbReference type="ARBA" id="ARBA00022741"/>
    </source>
</evidence>
<dbReference type="OrthoDB" id="9803927at2"/>
<dbReference type="InterPro" id="IPR008334">
    <property type="entry name" value="5'-Nucleotdase_C"/>
</dbReference>
<organism evidence="9 10">
    <name type="scientific">Roseicitreum antarcticum</name>
    <dbReference type="NCBI Taxonomy" id="564137"/>
    <lineage>
        <taxon>Bacteria</taxon>
        <taxon>Pseudomonadati</taxon>
        <taxon>Pseudomonadota</taxon>
        <taxon>Alphaproteobacteria</taxon>
        <taxon>Rhodobacterales</taxon>
        <taxon>Paracoccaceae</taxon>
        <taxon>Roseicitreum</taxon>
    </lineage>
</organism>
<gene>
    <name evidence="9" type="ORF">SAMN04488238_101173</name>
</gene>
<evidence type="ECO:0000256" key="5">
    <source>
        <dbReference type="ARBA" id="ARBA00022801"/>
    </source>
</evidence>
<dbReference type="CDD" id="cd07409">
    <property type="entry name" value="MPP_CD73_N"/>
    <property type="match status" value="1"/>
</dbReference>
<dbReference type="InterPro" id="IPR036907">
    <property type="entry name" value="5'-Nucleotdase_C_sf"/>
</dbReference>
<evidence type="ECO:0000256" key="3">
    <source>
        <dbReference type="ARBA" id="ARBA00022729"/>
    </source>
</evidence>
<feature type="domain" description="5'-Nucleotidase C-terminal" evidence="8">
    <location>
        <begin position="343"/>
        <end position="495"/>
    </location>
</feature>
<feature type="signal peptide" evidence="6">
    <location>
        <begin position="1"/>
        <end position="21"/>
    </location>
</feature>
<dbReference type="PANTHER" id="PTHR11575:SF24">
    <property type="entry name" value="5'-NUCLEOTIDASE"/>
    <property type="match status" value="1"/>
</dbReference>
<evidence type="ECO:0000256" key="6">
    <source>
        <dbReference type="RuleBase" id="RU362119"/>
    </source>
</evidence>
<dbReference type="Proteomes" id="UP000198539">
    <property type="component" value="Unassembled WGS sequence"/>
</dbReference>
<dbReference type="Gene3D" id="3.60.21.10">
    <property type="match status" value="1"/>
</dbReference>
<proteinExistence type="inferred from homology"/>
<dbReference type="Pfam" id="PF00149">
    <property type="entry name" value="Metallophos"/>
    <property type="match status" value="1"/>
</dbReference>
<dbReference type="InterPro" id="IPR006146">
    <property type="entry name" value="5'-Nucleotdase_CS"/>
</dbReference>
<feature type="domain" description="Calcineurin-like phosphoesterase" evidence="7">
    <location>
        <begin position="26"/>
        <end position="248"/>
    </location>
</feature>
<dbReference type="EMBL" id="FNOM01000001">
    <property type="protein sequence ID" value="SDW13604.1"/>
    <property type="molecule type" value="Genomic_DNA"/>
</dbReference>
<dbReference type="SUPFAM" id="SSF55816">
    <property type="entry name" value="5'-nucleotidase (syn. UDP-sugar hydrolase), C-terminal domain"/>
    <property type="match status" value="1"/>
</dbReference>
<accession>A0A1H2R3Y7</accession>
<keyword evidence="3 6" id="KW-0732">Signal</keyword>
<evidence type="ECO:0000313" key="10">
    <source>
        <dbReference type="Proteomes" id="UP000198539"/>
    </source>
</evidence>
<dbReference type="GO" id="GO:0000166">
    <property type="term" value="F:nucleotide binding"/>
    <property type="evidence" value="ECO:0007669"/>
    <property type="project" value="UniProtKB-KW"/>
</dbReference>
<name>A0A1H2R3Y7_9RHOB</name>
<reference evidence="9 10" key="1">
    <citation type="submission" date="2016-10" db="EMBL/GenBank/DDBJ databases">
        <authorList>
            <person name="de Groot N.N."/>
        </authorList>
    </citation>
    <scope>NUCLEOTIDE SEQUENCE [LARGE SCALE GENOMIC DNA]</scope>
    <source>
        <strain evidence="9 10">CGMCC 1.8894</strain>
    </source>
</reference>
<dbReference type="STRING" id="564137.SAMN04488238_101173"/>
<protein>
    <submittedName>
        <fullName evidence="9">5'-nucleotidase</fullName>
    </submittedName>
</protein>
<evidence type="ECO:0000256" key="1">
    <source>
        <dbReference type="ARBA" id="ARBA00006654"/>
    </source>
</evidence>
<keyword evidence="10" id="KW-1185">Reference proteome</keyword>
<dbReference type="InterPro" id="IPR029052">
    <property type="entry name" value="Metallo-depent_PP-like"/>
</dbReference>
<dbReference type="GO" id="GO:0016788">
    <property type="term" value="F:hydrolase activity, acting on ester bonds"/>
    <property type="evidence" value="ECO:0007669"/>
    <property type="project" value="InterPro"/>
</dbReference>
<feature type="chain" id="PRO_5011332276" evidence="6">
    <location>
        <begin position="22"/>
        <end position="533"/>
    </location>
</feature>
<keyword evidence="4 6" id="KW-0547">Nucleotide-binding</keyword>
<dbReference type="RefSeq" id="WP_092884445.1">
    <property type="nucleotide sequence ID" value="NZ_CP061498.1"/>
</dbReference>
<dbReference type="FunFam" id="3.60.21.10:FF:000020">
    <property type="entry name" value="NT5E isoform 4"/>
    <property type="match status" value="1"/>
</dbReference>